<dbReference type="EMBL" id="CAJOBA010009767">
    <property type="protein sequence ID" value="CAF3858889.1"/>
    <property type="molecule type" value="Genomic_DNA"/>
</dbReference>
<feature type="non-terminal residue" evidence="2">
    <location>
        <position position="1"/>
    </location>
</feature>
<evidence type="ECO:0000313" key="3">
    <source>
        <dbReference type="Proteomes" id="UP000682733"/>
    </source>
</evidence>
<comment type="caution">
    <text evidence="2">The sequence shown here is derived from an EMBL/GenBank/DDBJ whole genome shotgun (WGS) entry which is preliminary data.</text>
</comment>
<accession>A0A8S2KL38</accession>
<gene>
    <name evidence="1" type="ORF">OVA965_LOCUS19120</name>
    <name evidence="2" type="ORF">TMI583_LOCUS19135</name>
</gene>
<dbReference type="Proteomes" id="UP000677228">
    <property type="component" value="Unassembled WGS sequence"/>
</dbReference>
<sequence length="754" mass="87376">CSNIELIGDHSHSSPGNIIFTNYGLIVPKTFVDYKHDGKYTFQCIPSSESISQPHDTDQFFSTFTDSMNIGQDISALRVYTYTIIGTIQIDEQLFSETFIDYIHEDGYLTLHFDMLSYVFELGTFLISTVYEIDGNENSEDNYLINDKTWKRLHYCLYTYRLQSVHQTDSKIYPQSCQLLVHFLENQVVLQMFGNDARCIFHPDNENSTLIASDIVHIFIERIDPSSNSKRAFGVTFHKTPLYNIQVSEGKWVIISTKTAYYVSDNCILKTIDQKRSRQNIVHVKPTDTVLIYEEVNDYRTAIYNAVSQYTTVFDRSQYLYKENENIIHLGNERFKKEIDNEIYLTVSAYANRKTILRQWFQMSELGCVFPSTQTITYVTKCLENSVIRTIFDENMKLPVKLQTILPVGYYQIVYETILCFSQFNFQLNRYAVGYESVITYNVQFWNMPSYAKHLNPGNICDALERCECVTSLTSIQYPIACADVTRGSRLAYERSVLVVHSMLENFPRLSDNDLKIFKILTNPLPRSKRIFAGPYLRLQLMIDFGILVTIREQNDQLLSYRHLIPTKKRDNYYAYRSNDIDLQFGEDERAARTLNLLVAHEQQRRHGIFVTPDNERPQTKGEDKTYSSYDQVTSLVSSTFLSSSDSYQNIQYSLRSGSLMTSSPMSSDSTVLKHTVNQLVKSFKDNKKELPGPQQLFPQRDKRNSIRKQPFIIPRIDIKESITTPNELLLPVIESPYMLPLLSTTNLLRSDQT</sequence>
<dbReference type="AlphaFoldDB" id="A0A8S2KL38"/>
<name>A0A8S2KL38_9BILA</name>
<organism evidence="2 3">
    <name type="scientific">Didymodactylos carnosus</name>
    <dbReference type="NCBI Taxonomy" id="1234261"/>
    <lineage>
        <taxon>Eukaryota</taxon>
        <taxon>Metazoa</taxon>
        <taxon>Spiralia</taxon>
        <taxon>Gnathifera</taxon>
        <taxon>Rotifera</taxon>
        <taxon>Eurotatoria</taxon>
        <taxon>Bdelloidea</taxon>
        <taxon>Philodinida</taxon>
        <taxon>Philodinidae</taxon>
        <taxon>Didymodactylos</taxon>
    </lineage>
</organism>
<dbReference type="EMBL" id="CAJNOK010009747">
    <property type="protein sequence ID" value="CAF1097368.1"/>
    <property type="molecule type" value="Genomic_DNA"/>
</dbReference>
<dbReference type="Proteomes" id="UP000682733">
    <property type="component" value="Unassembled WGS sequence"/>
</dbReference>
<proteinExistence type="predicted"/>
<protein>
    <submittedName>
        <fullName evidence="2">Uncharacterized protein</fullName>
    </submittedName>
</protein>
<reference evidence="2" key="1">
    <citation type="submission" date="2021-02" db="EMBL/GenBank/DDBJ databases">
        <authorList>
            <person name="Nowell W R."/>
        </authorList>
    </citation>
    <scope>NUCLEOTIDE SEQUENCE</scope>
</reference>
<evidence type="ECO:0000313" key="2">
    <source>
        <dbReference type="EMBL" id="CAF3858889.1"/>
    </source>
</evidence>
<evidence type="ECO:0000313" key="1">
    <source>
        <dbReference type="EMBL" id="CAF1097368.1"/>
    </source>
</evidence>